<proteinExistence type="predicted"/>
<dbReference type="EMBL" id="DUJS01000004">
    <property type="protein sequence ID" value="HII70503.1"/>
    <property type="molecule type" value="Genomic_DNA"/>
</dbReference>
<dbReference type="GO" id="GO:0032259">
    <property type="term" value="P:methylation"/>
    <property type="evidence" value="ECO:0007669"/>
    <property type="project" value="InterPro"/>
</dbReference>
<dbReference type="Pfam" id="PF02926">
    <property type="entry name" value="THUMP"/>
    <property type="match status" value="1"/>
</dbReference>
<dbReference type="Proteomes" id="UP000619545">
    <property type="component" value="Unassembled WGS sequence"/>
</dbReference>
<dbReference type="GO" id="GO:0052837">
    <property type="term" value="P:thiazole biosynthetic process"/>
    <property type="evidence" value="ECO:0007669"/>
    <property type="project" value="TreeGrafter"/>
</dbReference>
<sequence length="357" mass="40218">MIPPFQALVTCPAGFEFRCVEELEDILKEQDPYAEAEPTYFKGVVVVRSDLEPEEIVEMMKDADTDWVAKIVPIHRTVRADLDVMKRTATILARRKLDENTSFAVRCRKRGQPPFGQREVEVEVGAAVQEATGAPVDLENPDYYVWIEVLQDTAGISVVPPDLIVSKEVKRVRKWSPGMRPISRAQLKLRELLKRHPYIVREGSDVIDLGAAPGGWSYELARRVEPGTVYAVDPGDLHPKVLKLDNVVHLKKRAEELTEDDIEGRIRLVTSDLNRIHTEATEVTLSVADEFLEPGGFIVQTVKLAVDPSTGEYAAPDVETAVSEVELEYERRGYEILAIERLKRNTPNERTLVARKV</sequence>
<dbReference type="GO" id="GO:0008168">
    <property type="term" value="F:methyltransferase activity"/>
    <property type="evidence" value="ECO:0007669"/>
    <property type="project" value="InterPro"/>
</dbReference>
<comment type="caution">
    <text evidence="3">The sequence shown here is derived from an EMBL/GenBank/DDBJ whole genome shotgun (WGS) entry which is preliminary data.</text>
</comment>
<evidence type="ECO:0000256" key="1">
    <source>
        <dbReference type="PROSITE-ProRule" id="PRU00529"/>
    </source>
</evidence>
<dbReference type="InterPro" id="IPR004114">
    <property type="entry name" value="THUMP_dom"/>
</dbReference>
<reference evidence="3" key="1">
    <citation type="journal article" date="2020" name="bioRxiv">
        <title>A rank-normalized archaeal taxonomy based on genome phylogeny resolves widespread incomplete and uneven classifications.</title>
        <authorList>
            <person name="Rinke C."/>
            <person name="Chuvochina M."/>
            <person name="Mussig A.J."/>
            <person name="Chaumeil P.-A."/>
            <person name="Waite D.W."/>
            <person name="Whitman W.B."/>
            <person name="Parks D.H."/>
            <person name="Hugenholtz P."/>
        </authorList>
    </citation>
    <scope>NUCLEOTIDE SEQUENCE</scope>
    <source>
        <strain evidence="3">UBA8853</strain>
    </source>
</reference>
<dbReference type="InterPro" id="IPR029063">
    <property type="entry name" value="SAM-dependent_MTases_sf"/>
</dbReference>
<keyword evidence="1" id="KW-0694">RNA-binding</keyword>
<dbReference type="GeneID" id="1477647"/>
<dbReference type="GO" id="GO:0002937">
    <property type="term" value="P:tRNA 4-thiouridine biosynthesis"/>
    <property type="evidence" value="ECO:0007669"/>
    <property type="project" value="TreeGrafter"/>
</dbReference>
<dbReference type="SUPFAM" id="SSF53335">
    <property type="entry name" value="S-adenosyl-L-methionine-dependent methyltransferases"/>
    <property type="match status" value="1"/>
</dbReference>
<dbReference type="SMART" id="SM00981">
    <property type="entry name" value="THUMP"/>
    <property type="match status" value="1"/>
</dbReference>
<dbReference type="Pfam" id="PF01728">
    <property type="entry name" value="FtsJ"/>
    <property type="match status" value="1"/>
</dbReference>
<dbReference type="OMA" id="NCVVDIG"/>
<protein>
    <recommendedName>
        <fullName evidence="2">THUMP domain-containing protein</fullName>
    </recommendedName>
</protein>
<dbReference type="Gene3D" id="3.30.2130.30">
    <property type="match status" value="1"/>
</dbReference>
<dbReference type="PANTHER" id="PTHR43209">
    <property type="entry name" value="TRNA SULFURTRANSFERASE"/>
    <property type="match status" value="1"/>
</dbReference>
<dbReference type="RefSeq" id="WP_011018714.1">
    <property type="nucleotide sequence ID" value="NZ_DUJS01000004.1"/>
</dbReference>
<evidence type="ECO:0000313" key="4">
    <source>
        <dbReference type="Proteomes" id="UP000619545"/>
    </source>
</evidence>
<dbReference type="GO" id="GO:0005829">
    <property type="term" value="C:cytosol"/>
    <property type="evidence" value="ECO:0007669"/>
    <property type="project" value="TreeGrafter"/>
</dbReference>
<evidence type="ECO:0000313" key="3">
    <source>
        <dbReference type="EMBL" id="HII70503.1"/>
    </source>
</evidence>
<accession>A0A832WAV8</accession>
<evidence type="ECO:0000259" key="2">
    <source>
        <dbReference type="PROSITE" id="PS51165"/>
    </source>
</evidence>
<dbReference type="SUPFAM" id="SSF143437">
    <property type="entry name" value="THUMP domain-like"/>
    <property type="match status" value="1"/>
</dbReference>
<feature type="domain" description="THUMP" evidence="2">
    <location>
        <begin position="54"/>
        <end position="160"/>
    </location>
</feature>
<name>A0A832WAV8_9EURY</name>
<dbReference type="PANTHER" id="PTHR43209:SF1">
    <property type="entry name" value="TRNA SULFURTRANSFERASE"/>
    <property type="match status" value="1"/>
</dbReference>
<dbReference type="InterPro" id="IPR050102">
    <property type="entry name" value="tRNA_sulfurtransferase_ThiI"/>
</dbReference>
<organism evidence="3 4">
    <name type="scientific">Methanopyrus kandleri</name>
    <dbReference type="NCBI Taxonomy" id="2320"/>
    <lineage>
        <taxon>Archaea</taxon>
        <taxon>Methanobacteriati</taxon>
        <taxon>Methanobacteriota</taxon>
        <taxon>Methanomada group</taxon>
        <taxon>Methanopyri</taxon>
        <taxon>Methanopyrales</taxon>
        <taxon>Methanopyraceae</taxon>
        <taxon>Methanopyrus</taxon>
    </lineage>
</organism>
<dbReference type="InterPro" id="IPR002877">
    <property type="entry name" value="RNA_MeTrfase_FtsJ_dom"/>
</dbReference>
<gene>
    <name evidence="3" type="ORF">HA336_04640</name>
</gene>
<dbReference type="PROSITE" id="PS51165">
    <property type="entry name" value="THUMP"/>
    <property type="match status" value="1"/>
</dbReference>
<dbReference type="AlphaFoldDB" id="A0A832WAV8"/>
<dbReference type="GO" id="GO:0003723">
    <property type="term" value="F:RNA binding"/>
    <property type="evidence" value="ECO:0007669"/>
    <property type="project" value="UniProtKB-UniRule"/>
</dbReference>
<dbReference type="Gene3D" id="3.40.50.150">
    <property type="entry name" value="Vaccinia Virus protein VP39"/>
    <property type="match status" value="1"/>
</dbReference>